<gene>
    <name evidence="5" type="ORF">RDWZM_003665</name>
</gene>
<comment type="similarity">
    <text evidence="1 2">Belongs to the RNase T2 family.</text>
</comment>
<keyword evidence="4" id="KW-0732">Signal</keyword>
<dbReference type="GO" id="GO:0006401">
    <property type="term" value="P:RNA catabolic process"/>
    <property type="evidence" value="ECO:0007669"/>
    <property type="project" value="TreeGrafter"/>
</dbReference>
<evidence type="ECO:0000256" key="1">
    <source>
        <dbReference type="ARBA" id="ARBA00007469"/>
    </source>
</evidence>
<feature type="chain" id="PRO_5040229741" evidence="4">
    <location>
        <begin position="26"/>
        <end position="283"/>
    </location>
</feature>
<reference evidence="5" key="1">
    <citation type="submission" date="2022-12" db="EMBL/GenBank/DDBJ databases">
        <title>Genome assemblies of Blomia tropicalis.</title>
        <authorList>
            <person name="Cui Y."/>
        </authorList>
    </citation>
    <scope>NUCLEOTIDE SEQUENCE</scope>
    <source>
        <tissue evidence="5">Adult mites</tissue>
    </source>
</reference>
<dbReference type="GO" id="GO:0033897">
    <property type="term" value="F:ribonuclease T2 activity"/>
    <property type="evidence" value="ECO:0007669"/>
    <property type="project" value="InterPro"/>
</dbReference>
<dbReference type="PANTHER" id="PTHR11240">
    <property type="entry name" value="RIBONUCLEASE T2"/>
    <property type="match status" value="1"/>
</dbReference>
<proteinExistence type="inferred from homology"/>
<feature type="compositionally biased region" description="Polar residues" evidence="3">
    <location>
        <begin position="98"/>
        <end position="107"/>
    </location>
</feature>
<evidence type="ECO:0000256" key="4">
    <source>
        <dbReference type="SAM" id="SignalP"/>
    </source>
</evidence>
<evidence type="ECO:0000256" key="2">
    <source>
        <dbReference type="RuleBase" id="RU004328"/>
    </source>
</evidence>
<dbReference type="CDD" id="cd00374">
    <property type="entry name" value="RNase_T2"/>
    <property type="match status" value="1"/>
</dbReference>
<evidence type="ECO:0000256" key="3">
    <source>
        <dbReference type="SAM" id="MobiDB-lite"/>
    </source>
</evidence>
<dbReference type="PANTHER" id="PTHR11240:SF85">
    <property type="entry name" value="RIBONUCLEASE T2"/>
    <property type="match status" value="1"/>
</dbReference>
<accession>A0A9Q0MFP5</accession>
<dbReference type="PROSITE" id="PS00531">
    <property type="entry name" value="RNASE_T2_2"/>
    <property type="match status" value="1"/>
</dbReference>
<dbReference type="Gene3D" id="3.90.730.10">
    <property type="entry name" value="Ribonuclease T2-like"/>
    <property type="match status" value="1"/>
</dbReference>
<keyword evidence="6" id="KW-1185">Reference proteome</keyword>
<dbReference type="PROSITE" id="PS00530">
    <property type="entry name" value="RNASE_T2_1"/>
    <property type="match status" value="1"/>
</dbReference>
<feature type="region of interest" description="Disordered" evidence="3">
    <location>
        <begin position="84"/>
        <end position="107"/>
    </location>
</feature>
<sequence>MSHRWATIFCFILFQLITTFYGINGQVNASPPINGGSCSRNYEFDQFILAIQWPVSFCYEKQECNLQIARNKKWLIHGLWPNRVQRSRPKPKPKRNDGGQTSNSSQRSAVTTIYNDIQFCCGPSYNQTSINSKLYRELIDKWPTLHSNGKHHGFWRHEWQKHGTCARSVDQLKTQKAYFETILSMYNQFDLNRSSLQSNRTYQLAELHRIIRPLVGGKRIRIECSLAPNNGTGTPNTGNRSNNNGNKISIFSEVHICLNKSLQPIDCTRNDDYQCSKQGVLFP</sequence>
<dbReference type="Pfam" id="PF00445">
    <property type="entry name" value="Ribonuclease_T2"/>
    <property type="match status" value="1"/>
</dbReference>
<dbReference type="Proteomes" id="UP001142055">
    <property type="component" value="Chromosome 1"/>
</dbReference>
<dbReference type="InterPro" id="IPR033130">
    <property type="entry name" value="RNase_T2_His_AS_2"/>
</dbReference>
<dbReference type="InterPro" id="IPR001568">
    <property type="entry name" value="RNase_T2-like"/>
</dbReference>
<dbReference type="GO" id="GO:0005576">
    <property type="term" value="C:extracellular region"/>
    <property type="evidence" value="ECO:0007669"/>
    <property type="project" value="TreeGrafter"/>
</dbReference>
<dbReference type="GO" id="GO:0003723">
    <property type="term" value="F:RNA binding"/>
    <property type="evidence" value="ECO:0007669"/>
    <property type="project" value="InterPro"/>
</dbReference>
<dbReference type="SUPFAM" id="SSF55895">
    <property type="entry name" value="Ribonuclease Rh-like"/>
    <property type="match status" value="1"/>
</dbReference>
<evidence type="ECO:0000313" key="6">
    <source>
        <dbReference type="Proteomes" id="UP001142055"/>
    </source>
</evidence>
<protein>
    <submittedName>
        <fullName evidence="5">Uncharacterized protein</fullName>
    </submittedName>
</protein>
<organism evidence="5 6">
    <name type="scientific">Blomia tropicalis</name>
    <name type="common">Mite</name>
    <dbReference type="NCBI Taxonomy" id="40697"/>
    <lineage>
        <taxon>Eukaryota</taxon>
        <taxon>Metazoa</taxon>
        <taxon>Ecdysozoa</taxon>
        <taxon>Arthropoda</taxon>
        <taxon>Chelicerata</taxon>
        <taxon>Arachnida</taxon>
        <taxon>Acari</taxon>
        <taxon>Acariformes</taxon>
        <taxon>Sarcoptiformes</taxon>
        <taxon>Astigmata</taxon>
        <taxon>Glycyphagoidea</taxon>
        <taxon>Echimyopodidae</taxon>
        <taxon>Blomia</taxon>
    </lineage>
</organism>
<dbReference type="InterPro" id="IPR018188">
    <property type="entry name" value="RNase_T2_His_AS_1"/>
</dbReference>
<name>A0A9Q0MFP5_BLOTA</name>
<dbReference type="OMA" id="FSEVHIC"/>
<comment type="caution">
    <text evidence="5">The sequence shown here is derived from an EMBL/GenBank/DDBJ whole genome shotgun (WGS) entry which is preliminary data.</text>
</comment>
<dbReference type="InterPro" id="IPR036430">
    <property type="entry name" value="RNase_T2-like_sf"/>
</dbReference>
<dbReference type="EMBL" id="JAPWDV010000001">
    <property type="protein sequence ID" value="KAJ6225120.1"/>
    <property type="molecule type" value="Genomic_DNA"/>
</dbReference>
<evidence type="ECO:0000313" key="5">
    <source>
        <dbReference type="EMBL" id="KAJ6225120.1"/>
    </source>
</evidence>
<feature type="signal peptide" evidence="4">
    <location>
        <begin position="1"/>
        <end position="25"/>
    </location>
</feature>
<dbReference type="AlphaFoldDB" id="A0A9Q0MFP5"/>